<dbReference type="SUPFAM" id="SSF69255">
    <property type="entry name" value="gp5 N-terminal domain-like"/>
    <property type="match status" value="1"/>
</dbReference>
<dbReference type="EMBL" id="MUBC01000045">
    <property type="protein sequence ID" value="ONM42816.1"/>
    <property type="molecule type" value="Genomic_DNA"/>
</dbReference>
<sequence>KVQFHWDREGQADDNTSCWLRVASGWAGDRYGALAIPRVGMEVLVSFLEGDPDQPLITGCLYHAEHLPPIDLPAHKTRSTFKSLSSPGGEGYNELRIEDKKGAEQIYLHAQRDWDQRIEHDQRLHVGNERHDHIVANHYSEHLAEVHRTVHANRLTELKANDHLTIAESRHTRIGQRQLTDAGQEIHLSSGRKIVIDAGMEFTLKAGGSFIKIDLSGVTVSGPSIRVNTGGSPGMGTAAALILPGDVVEADAATEGQPLEALVKQRRVFLQALSGLCEVCEAAQANGAKHEQ</sequence>
<evidence type="ECO:0000259" key="4">
    <source>
        <dbReference type="Pfam" id="PF04717"/>
    </source>
</evidence>
<keyword evidence="7" id="KW-1185">Reference proteome</keyword>
<feature type="non-terminal residue" evidence="6">
    <location>
        <position position="1"/>
    </location>
</feature>
<dbReference type="InterPro" id="IPR050708">
    <property type="entry name" value="T6SS_VgrG/RHS"/>
</dbReference>
<dbReference type="InterPro" id="IPR006531">
    <property type="entry name" value="Gp5/Vgr_OB"/>
</dbReference>
<dbReference type="GO" id="GO:0005576">
    <property type="term" value="C:extracellular region"/>
    <property type="evidence" value="ECO:0007669"/>
    <property type="project" value="UniProtKB-SubCell"/>
</dbReference>
<name>A0A1S8DDB9_9GAMM</name>
<evidence type="ECO:0000313" key="6">
    <source>
        <dbReference type="EMBL" id="ONM42816.1"/>
    </source>
</evidence>
<evidence type="ECO:0000256" key="1">
    <source>
        <dbReference type="ARBA" id="ARBA00004613"/>
    </source>
</evidence>
<evidence type="ECO:0000256" key="2">
    <source>
        <dbReference type="ARBA" id="ARBA00005558"/>
    </source>
</evidence>
<reference evidence="6 7" key="1">
    <citation type="submission" date="2017-01" db="EMBL/GenBank/DDBJ databases">
        <title>Draft genome sequence of Pseudomonas pachastrellae type strain CCUG 46540T from a deep sea.</title>
        <authorList>
            <person name="Gomila M."/>
            <person name="Mulet M."/>
            <person name="Lalucat J."/>
            <person name="Garcia-Valdes E."/>
        </authorList>
    </citation>
    <scope>NUCLEOTIDE SEQUENCE [LARGE SCALE GENOMIC DNA]</scope>
    <source>
        <strain evidence="6 7">CCUG 46540</strain>
    </source>
</reference>
<dbReference type="Pfam" id="PF04717">
    <property type="entry name" value="Phage_base_V"/>
    <property type="match status" value="1"/>
</dbReference>
<proteinExistence type="inferred from homology"/>
<protein>
    <submittedName>
        <fullName evidence="6">Type IV secretion protein Rhs</fullName>
    </submittedName>
</protein>
<dbReference type="STRING" id="254161.SAMN05216256_1291"/>
<dbReference type="PANTHER" id="PTHR32305:SF15">
    <property type="entry name" value="PROTEIN RHSA-RELATED"/>
    <property type="match status" value="1"/>
</dbReference>
<evidence type="ECO:0000256" key="3">
    <source>
        <dbReference type="ARBA" id="ARBA00022525"/>
    </source>
</evidence>
<keyword evidence="3" id="KW-0964">Secreted</keyword>
<evidence type="ECO:0000259" key="5">
    <source>
        <dbReference type="Pfam" id="PF22178"/>
    </source>
</evidence>
<dbReference type="SUPFAM" id="SSF69349">
    <property type="entry name" value="Phage fibre proteins"/>
    <property type="match status" value="1"/>
</dbReference>
<comment type="caution">
    <text evidence="6">The sequence shown here is derived from an EMBL/GenBank/DDBJ whole genome shotgun (WGS) entry which is preliminary data.</text>
</comment>
<dbReference type="InterPro" id="IPR037026">
    <property type="entry name" value="Vgr_OB-fold_dom_sf"/>
</dbReference>
<accession>A0A1S8DDB9</accession>
<dbReference type="NCBIfam" id="TIGR01646">
    <property type="entry name" value="vgr_GE"/>
    <property type="match status" value="1"/>
</dbReference>
<dbReference type="AlphaFoldDB" id="A0A1S8DDB9"/>
<dbReference type="NCBIfam" id="TIGR03361">
    <property type="entry name" value="VI_Rhs_Vgr"/>
    <property type="match status" value="1"/>
</dbReference>
<organism evidence="6 7">
    <name type="scientific">Halopseudomonas pachastrellae</name>
    <dbReference type="NCBI Taxonomy" id="254161"/>
    <lineage>
        <taxon>Bacteria</taxon>
        <taxon>Pseudomonadati</taxon>
        <taxon>Pseudomonadota</taxon>
        <taxon>Gammaproteobacteria</taxon>
        <taxon>Pseudomonadales</taxon>
        <taxon>Pseudomonadaceae</taxon>
        <taxon>Halopseudomonas</taxon>
    </lineage>
</organism>
<evidence type="ECO:0000313" key="7">
    <source>
        <dbReference type="Proteomes" id="UP000242847"/>
    </source>
</evidence>
<dbReference type="InterPro" id="IPR006533">
    <property type="entry name" value="T6SS_Vgr_RhsGE"/>
</dbReference>
<feature type="domain" description="Gp5/Type VI secretion system Vgr protein OB-fold" evidence="4">
    <location>
        <begin position="13"/>
        <end position="62"/>
    </location>
</feature>
<dbReference type="Pfam" id="PF22178">
    <property type="entry name" value="Gp5_trimer_C"/>
    <property type="match status" value="1"/>
</dbReference>
<gene>
    <name evidence="6" type="ORF">BXT89_15900</name>
</gene>
<dbReference type="Gene3D" id="2.40.50.230">
    <property type="entry name" value="Gp5 N-terminal domain"/>
    <property type="match status" value="1"/>
</dbReference>
<feature type="domain" description="Gp5/Type VI secretion system Vgr C-terminal trimerisation" evidence="5">
    <location>
        <begin position="79"/>
        <end position="186"/>
    </location>
</feature>
<dbReference type="RefSeq" id="WP_139057019.1">
    <property type="nucleotide sequence ID" value="NZ_MUBC01000045.1"/>
</dbReference>
<dbReference type="InterPro" id="IPR054030">
    <property type="entry name" value="Gp5_Vgr_C"/>
</dbReference>
<dbReference type="InterPro" id="IPR017847">
    <property type="entry name" value="T6SS_RhsGE_Vgr_subset"/>
</dbReference>
<dbReference type="Proteomes" id="UP000242847">
    <property type="component" value="Unassembled WGS sequence"/>
</dbReference>
<dbReference type="PANTHER" id="PTHR32305">
    <property type="match status" value="1"/>
</dbReference>
<comment type="subcellular location">
    <subcellularLocation>
        <location evidence="1">Secreted</location>
    </subcellularLocation>
</comment>
<comment type="similarity">
    <text evidence="2">Belongs to the VgrG protein family.</text>
</comment>